<dbReference type="PANTHER" id="PTHR43470">
    <property type="entry name" value="PHOSPHATE TRANSPORT SYSTEM PERMEASE PROTEIN PSTA-RELATED"/>
    <property type="match status" value="1"/>
</dbReference>
<dbReference type="Pfam" id="PF00528">
    <property type="entry name" value="BPD_transp_1"/>
    <property type="match status" value="1"/>
</dbReference>
<dbReference type="SUPFAM" id="SSF161098">
    <property type="entry name" value="MetI-like"/>
    <property type="match status" value="1"/>
</dbReference>
<feature type="transmembrane region" description="Helical" evidence="8">
    <location>
        <begin position="57"/>
        <end position="78"/>
    </location>
</feature>
<evidence type="ECO:0000256" key="7">
    <source>
        <dbReference type="ARBA" id="ARBA00023136"/>
    </source>
</evidence>
<feature type="transmembrane region" description="Helical" evidence="8">
    <location>
        <begin position="647"/>
        <end position="672"/>
    </location>
</feature>
<feature type="transmembrane region" description="Helical" evidence="8">
    <location>
        <begin position="509"/>
        <end position="533"/>
    </location>
</feature>
<dbReference type="PANTHER" id="PTHR43470:SF3">
    <property type="entry name" value="PHOSPHATE TRANSPORT SYSTEM PERMEASE PROTEIN PSTA-RELATED"/>
    <property type="match status" value="1"/>
</dbReference>
<evidence type="ECO:0000256" key="5">
    <source>
        <dbReference type="ARBA" id="ARBA00022692"/>
    </source>
</evidence>
<evidence type="ECO:0000256" key="3">
    <source>
        <dbReference type="ARBA" id="ARBA00022448"/>
    </source>
</evidence>
<feature type="transmembrane region" description="Helical" evidence="8">
    <location>
        <begin position="400"/>
        <end position="420"/>
    </location>
</feature>
<feature type="transmembrane region" description="Helical" evidence="8">
    <location>
        <begin position="26"/>
        <end position="51"/>
    </location>
</feature>
<dbReference type="InterPro" id="IPR000515">
    <property type="entry name" value="MetI-like"/>
</dbReference>
<evidence type="ECO:0000256" key="2">
    <source>
        <dbReference type="ARBA" id="ARBA00007069"/>
    </source>
</evidence>
<dbReference type="CDD" id="cd06261">
    <property type="entry name" value="TM_PBP2"/>
    <property type="match status" value="1"/>
</dbReference>
<dbReference type="Gene3D" id="1.10.3720.10">
    <property type="entry name" value="MetI-like"/>
    <property type="match status" value="1"/>
</dbReference>
<name>A0ABD5VHP6_9EURY</name>
<dbReference type="Proteomes" id="UP001596395">
    <property type="component" value="Unassembled WGS sequence"/>
</dbReference>
<dbReference type="PROSITE" id="PS50928">
    <property type="entry name" value="ABC_TM1"/>
    <property type="match status" value="1"/>
</dbReference>
<keyword evidence="11" id="KW-1185">Reference proteome</keyword>
<evidence type="ECO:0000259" key="9">
    <source>
        <dbReference type="PROSITE" id="PS50928"/>
    </source>
</evidence>
<feature type="transmembrane region" description="Helical" evidence="8">
    <location>
        <begin position="90"/>
        <end position="110"/>
    </location>
</feature>
<dbReference type="NCBIfam" id="TIGR00974">
    <property type="entry name" value="3a0107s02c"/>
    <property type="match status" value="1"/>
</dbReference>
<comment type="subcellular location">
    <subcellularLocation>
        <location evidence="1 8">Cell membrane</location>
        <topology evidence="1 8">Multi-pass membrane protein</topology>
    </subcellularLocation>
</comment>
<keyword evidence="4 8" id="KW-1003">Cell membrane</keyword>
<feature type="transmembrane region" description="Helical" evidence="8">
    <location>
        <begin position="235"/>
        <end position="257"/>
    </location>
</feature>
<gene>
    <name evidence="10" type="primary">pstA</name>
    <name evidence="10" type="ORF">ACFQGB_07445</name>
</gene>
<dbReference type="GO" id="GO:0005886">
    <property type="term" value="C:plasma membrane"/>
    <property type="evidence" value="ECO:0007669"/>
    <property type="project" value="UniProtKB-SubCell"/>
</dbReference>
<feature type="transmembrane region" description="Helical" evidence="8">
    <location>
        <begin position="209"/>
        <end position="229"/>
    </location>
</feature>
<evidence type="ECO:0000256" key="1">
    <source>
        <dbReference type="ARBA" id="ARBA00004651"/>
    </source>
</evidence>
<organism evidence="10 11">
    <name type="scientific">Halorubellus litoreus</name>
    <dbReference type="NCBI Taxonomy" id="755308"/>
    <lineage>
        <taxon>Archaea</taxon>
        <taxon>Methanobacteriati</taxon>
        <taxon>Methanobacteriota</taxon>
        <taxon>Stenosarchaea group</taxon>
        <taxon>Halobacteria</taxon>
        <taxon>Halobacteriales</taxon>
        <taxon>Halorubellaceae</taxon>
        <taxon>Halorubellus</taxon>
    </lineage>
</organism>
<feature type="transmembrane region" description="Helical" evidence="8">
    <location>
        <begin position="277"/>
        <end position="299"/>
    </location>
</feature>
<feature type="transmembrane region" description="Helical" evidence="8">
    <location>
        <begin position="855"/>
        <end position="879"/>
    </location>
</feature>
<feature type="domain" description="ABC transmembrane type-1" evidence="9">
    <location>
        <begin position="648"/>
        <end position="872"/>
    </location>
</feature>
<dbReference type="InterPro" id="IPR005672">
    <property type="entry name" value="Phosphate_PstA"/>
</dbReference>
<feature type="transmembrane region" description="Helical" evidence="8">
    <location>
        <begin position="347"/>
        <end position="368"/>
    </location>
</feature>
<keyword evidence="3" id="KW-0813">Transport</keyword>
<comment type="similarity">
    <text evidence="2 8">Belongs to the binding-protein-dependent transport system permease family. CysTW subfamily.</text>
</comment>
<comment type="caution">
    <text evidence="8">Lacks conserved residue(s) required for the propagation of feature annotation.</text>
</comment>
<dbReference type="RefSeq" id="WP_336349684.1">
    <property type="nucleotide sequence ID" value="NZ_JAZAQL010000002.1"/>
</dbReference>
<dbReference type="EMBL" id="JBHSXN010000002">
    <property type="protein sequence ID" value="MFC6952697.1"/>
    <property type="molecule type" value="Genomic_DNA"/>
</dbReference>
<evidence type="ECO:0000313" key="10">
    <source>
        <dbReference type="EMBL" id="MFC6952697.1"/>
    </source>
</evidence>
<proteinExistence type="inferred from homology"/>
<feature type="transmembrane region" description="Helical" evidence="8">
    <location>
        <begin position="545"/>
        <end position="569"/>
    </location>
</feature>
<feature type="transmembrane region" description="Helical" evidence="8">
    <location>
        <begin position="589"/>
        <end position="608"/>
    </location>
</feature>
<feature type="transmembrane region" description="Helical" evidence="8">
    <location>
        <begin position="718"/>
        <end position="736"/>
    </location>
</feature>
<feature type="transmembrane region" description="Helical" evidence="8">
    <location>
        <begin position="149"/>
        <end position="171"/>
    </location>
</feature>
<feature type="transmembrane region" description="Helical" evidence="8">
    <location>
        <begin position="692"/>
        <end position="711"/>
    </location>
</feature>
<evidence type="ECO:0000313" key="11">
    <source>
        <dbReference type="Proteomes" id="UP001596395"/>
    </source>
</evidence>
<evidence type="ECO:0000256" key="4">
    <source>
        <dbReference type="ARBA" id="ARBA00022475"/>
    </source>
</evidence>
<feature type="transmembrane region" description="Helical" evidence="8">
    <location>
        <begin position="116"/>
        <end position="137"/>
    </location>
</feature>
<dbReference type="InterPro" id="IPR035906">
    <property type="entry name" value="MetI-like_sf"/>
</dbReference>
<evidence type="ECO:0000256" key="6">
    <source>
        <dbReference type="ARBA" id="ARBA00022989"/>
    </source>
</evidence>
<keyword evidence="6 8" id="KW-1133">Transmembrane helix</keyword>
<feature type="transmembrane region" description="Helical" evidence="8">
    <location>
        <begin position="177"/>
        <end position="197"/>
    </location>
</feature>
<feature type="transmembrane region" description="Helical" evidence="8">
    <location>
        <begin position="305"/>
        <end position="326"/>
    </location>
</feature>
<accession>A0ABD5VHP6</accession>
<keyword evidence="7 8" id="KW-0472">Membrane</keyword>
<comment type="caution">
    <text evidence="10">The sequence shown here is derived from an EMBL/GenBank/DDBJ whole genome shotgun (WGS) entry which is preliminary data.</text>
</comment>
<keyword evidence="5 8" id="KW-0812">Transmembrane</keyword>
<sequence>MSDAYARDTTLVGADSRLYDRALDGVISLTVVGFALALLSLVQVVGLAASGPALGEFLLALTAVTAGGVGAVAAFSWANVVPITSERLRGVAGGLLVSTVLLTGVAYASAVTLAALLGWLLVVESVVVVAAGAASRFGVVETTPDASAGLLAGGAFGVVGLGVGAGVGGSLVGFDSLAWVAVAVVVGVALLVLTVVAREDVGSTVPAGLVVAVLGGTVASAAIGVGWQWNPDVVSGGFTGGVVVPIFVLTGSLLSAWSAAKAREGFGAQGRQYGTFLVINLNALLMLAVMAAIVVFVTLKGVGYAFHGFSIGAASAFIATLPLLALAAHRASQPAGTEEWRGGARQLLRVLPVSAVGALSALFAYVVVTGRALAYDFTYTVQVNRQPEVLDTSVSVTRSLVVGSPLVLVASVALLAYFFRRYGSLENVGEDLPVVGQVRKALPLVVGALVVLAGAFGIFGANPFGVTALGGTVAYWIVVVAAVAAMALALAPLAGVLAGGDPRNVSERAVGVAPLFVVGAFGGLSVLLATAFLESTARTVPNVAGVPVVAFAAFVAAAGFLATAALLALGRGNVEETITSRLVGEEVTLSLAAAAGFVGVLGAHVAGTGVPFRVGPFAVATQGSLSWPMAMQAYIPLGAEPGGILPAIVGTVWLVVGATAFAVPLGLGAAVFLTEYAEQGNFTNLVEIATNALWSTPSIVFGLFGAAFLIPRLGGDESLLAGMLVLGFMLLPLVLITSREAIKAVPDEYRDASAALGVDQWTTIRSVVIPAAMPGVITGVILGVGRIAGETAPLILVLGSTLNSTEAVDVIGGFRFVAQPPFVVNEALTAASASLPTQVWAVIAAGVSGSPSMGWASAFILLMVVLSFYAVGITARTIFRRKLDYE</sequence>
<feature type="transmembrane region" description="Helical" evidence="8">
    <location>
        <begin position="473"/>
        <end position="497"/>
    </location>
</feature>
<evidence type="ECO:0000256" key="8">
    <source>
        <dbReference type="RuleBase" id="RU363043"/>
    </source>
</evidence>
<reference evidence="10 11" key="1">
    <citation type="journal article" date="2019" name="Int. J. Syst. Evol. Microbiol.">
        <title>The Global Catalogue of Microorganisms (GCM) 10K type strain sequencing project: providing services to taxonomists for standard genome sequencing and annotation.</title>
        <authorList>
            <consortium name="The Broad Institute Genomics Platform"/>
            <consortium name="The Broad Institute Genome Sequencing Center for Infectious Disease"/>
            <person name="Wu L."/>
            <person name="Ma J."/>
        </authorList>
    </citation>
    <scope>NUCLEOTIDE SEQUENCE [LARGE SCALE GENOMIC DNA]</scope>
    <source>
        <strain evidence="10 11">GX26</strain>
    </source>
</reference>
<dbReference type="AlphaFoldDB" id="A0ABD5VHP6"/>
<feature type="transmembrane region" description="Helical" evidence="8">
    <location>
        <begin position="441"/>
        <end position="461"/>
    </location>
</feature>
<protein>
    <recommendedName>
        <fullName evidence="8">Phosphate transport system permease protein PstA</fullName>
    </recommendedName>
</protein>